<sequence length="219" mass="22483">MHVVIVGCGRVGSRLATSLAVYGHDVVVVDRRPDAFANLGAAFNGSTVVGVGIDEDVLRRAGTEHADAFAAVTSEDAVNVVAAQVAREVFGVPRVVARVNDPANEENFREFGIATFSPTDLGAAAVISMLTLGHVQVRQAMGAGEVLLVEFPVSARRAGVAAAALEIPGKLRVAAVLRGGIAHVPGGDFRLEAGDTVVAAVRRDLADSLPALLGEGETG</sequence>
<dbReference type="RefSeq" id="WP_264843205.1">
    <property type="nucleotide sequence ID" value="NZ_AP025628.1"/>
</dbReference>
<dbReference type="GO" id="GO:0015079">
    <property type="term" value="F:potassium ion transmembrane transporter activity"/>
    <property type="evidence" value="ECO:0007669"/>
    <property type="project" value="InterPro"/>
</dbReference>
<evidence type="ECO:0000256" key="3">
    <source>
        <dbReference type="ARBA" id="ARBA00022958"/>
    </source>
</evidence>
<dbReference type="InterPro" id="IPR006036">
    <property type="entry name" value="K_uptake_TrkA"/>
</dbReference>
<gene>
    <name evidence="7" type="primary">trkA_1</name>
    <name evidence="7" type="ORF">caldi_01790</name>
</gene>
<dbReference type="InterPro" id="IPR006037">
    <property type="entry name" value="RCK_C"/>
</dbReference>
<dbReference type="Proteomes" id="UP001163687">
    <property type="component" value="Chromosome"/>
</dbReference>
<dbReference type="PROSITE" id="PS51201">
    <property type="entry name" value="RCK_N"/>
    <property type="match status" value="1"/>
</dbReference>
<dbReference type="SUPFAM" id="SSF51735">
    <property type="entry name" value="NAD(P)-binding Rossmann-fold domains"/>
    <property type="match status" value="1"/>
</dbReference>
<keyword evidence="3" id="KW-0630">Potassium</keyword>
<dbReference type="EMBL" id="AP025628">
    <property type="protein sequence ID" value="BDG59089.1"/>
    <property type="molecule type" value="Genomic_DNA"/>
</dbReference>
<dbReference type="Gene3D" id="3.30.70.1450">
    <property type="entry name" value="Regulator of K+ conductance, C-terminal domain"/>
    <property type="match status" value="1"/>
</dbReference>
<evidence type="ECO:0000313" key="7">
    <source>
        <dbReference type="EMBL" id="BDG59089.1"/>
    </source>
</evidence>
<evidence type="ECO:0000256" key="4">
    <source>
        <dbReference type="ARBA" id="ARBA00023027"/>
    </source>
</evidence>
<dbReference type="InterPro" id="IPR003148">
    <property type="entry name" value="RCK_N"/>
</dbReference>
<name>A0AA35G8B2_9FIRM</name>
<dbReference type="SUPFAM" id="SSF116726">
    <property type="entry name" value="TrkA C-terminal domain-like"/>
    <property type="match status" value="1"/>
</dbReference>
<protein>
    <recommendedName>
        <fullName evidence="1">Trk system potassium uptake protein TrkA</fullName>
    </recommendedName>
</protein>
<keyword evidence="4" id="KW-0520">NAD</keyword>
<keyword evidence="2" id="KW-0406">Ion transport</keyword>
<organism evidence="7 8">
    <name type="scientific">Caldinitratiruptor microaerophilus</name>
    <dbReference type="NCBI Taxonomy" id="671077"/>
    <lineage>
        <taxon>Bacteria</taxon>
        <taxon>Bacillati</taxon>
        <taxon>Bacillota</taxon>
        <taxon>Clostridia</taxon>
        <taxon>Eubacteriales</taxon>
        <taxon>Symbiobacteriaceae</taxon>
        <taxon>Caldinitratiruptor</taxon>
    </lineage>
</organism>
<evidence type="ECO:0000256" key="2">
    <source>
        <dbReference type="ARBA" id="ARBA00022538"/>
    </source>
</evidence>
<dbReference type="Pfam" id="PF02254">
    <property type="entry name" value="TrkA_N"/>
    <property type="match status" value="1"/>
</dbReference>
<proteinExistence type="predicted"/>
<dbReference type="GO" id="GO:0005886">
    <property type="term" value="C:plasma membrane"/>
    <property type="evidence" value="ECO:0007669"/>
    <property type="project" value="InterPro"/>
</dbReference>
<evidence type="ECO:0000256" key="1">
    <source>
        <dbReference type="ARBA" id="ARBA00017378"/>
    </source>
</evidence>
<dbReference type="InterPro" id="IPR036291">
    <property type="entry name" value="NAD(P)-bd_dom_sf"/>
</dbReference>
<dbReference type="AlphaFoldDB" id="A0AA35G8B2"/>
<dbReference type="InterPro" id="IPR036721">
    <property type="entry name" value="RCK_C_sf"/>
</dbReference>
<feature type="domain" description="RCK N-terminal" evidence="5">
    <location>
        <begin position="1"/>
        <end position="118"/>
    </location>
</feature>
<dbReference type="PANTHER" id="PTHR43833">
    <property type="entry name" value="POTASSIUM CHANNEL PROTEIN 2-RELATED-RELATED"/>
    <property type="match status" value="1"/>
</dbReference>
<dbReference type="PRINTS" id="PR00335">
    <property type="entry name" value="KUPTAKETRKA"/>
</dbReference>
<feature type="domain" description="RCK C-terminal" evidence="6">
    <location>
        <begin position="135"/>
        <end position="215"/>
    </location>
</feature>
<dbReference type="PANTHER" id="PTHR43833:SF8">
    <property type="entry name" value="TRK SYSTEM POTASSIUM UPTAKE PROTEIN TRKA"/>
    <property type="match status" value="1"/>
</dbReference>
<accession>A0AA35G8B2</accession>
<dbReference type="PROSITE" id="PS51202">
    <property type="entry name" value="RCK_C"/>
    <property type="match status" value="1"/>
</dbReference>
<reference evidence="7" key="1">
    <citation type="submission" date="2022-03" db="EMBL/GenBank/DDBJ databases">
        <title>Complete genome sequence of Caldinitratiruptor microaerophilus.</title>
        <authorList>
            <person name="Mukaiyama R."/>
            <person name="Nishiyama T."/>
            <person name="Ueda K."/>
        </authorList>
    </citation>
    <scope>NUCLEOTIDE SEQUENCE</scope>
    <source>
        <strain evidence="7">JCM 16183</strain>
    </source>
</reference>
<dbReference type="InterPro" id="IPR050721">
    <property type="entry name" value="Trk_Ktr_HKT_K-transport"/>
</dbReference>
<keyword evidence="2" id="KW-0633">Potassium transport</keyword>
<evidence type="ECO:0000259" key="5">
    <source>
        <dbReference type="PROSITE" id="PS51201"/>
    </source>
</evidence>
<dbReference type="Gene3D" id="3.40.50.720">
    <property type="entry name" value="NAD(P)-binding Rossmann-like Domain"/>
    <property type="match status" value="1"/>
</dbReference>
<dbReference type="Pfam" id="PF02080">
    <property type="entry name" value="TrkA_C"/>
    <property type="match status" value="1"/>
</dbReference>
<keyword evidence="8" id="KW-1185">Reference proteome</keyword>
<evidence type="ECO:0000259" key="6">
    <source>
        <dbReference type="PROSITE" id="PS51202"/>
    </source>
</evidence>
<keyword evidence="2" id="KW-0813">Transport</keyword>
<evidence type="ECO:0000313" key="8">
    <source>
        <dbReference type="Proteomes" id="UP001163687"/>
    </source>
</evidence>
<dbReference type="KEGG" id="cmic:caldi_01790"/>